<organism evidence="8 9">
    <name type="scientific">Canariomyces notabilis</name>
    <dbReference type="NCBI Taxonomy" id="2074819"/>
    <lineage>
        <taxon>Eukaryota</taxon>
        <taxon>Fungi</taxon>
        <taxon>Dikarya</taxon>
        <taxon>Ascomycota</taxon>
        <taxon>Pezizomycotina</taxon>
        <taxon>Sordariomycetes</taxon>
        <taxon>Sordariomycetidae</taxon>
        <taxon>Sordariales</taxon>
        <taxon>Chaetomiaceae</taxon>
        <taxon>Canariomyces</taxon>
    </lineage>
</organism>
<dbReference type="InterPro" id="IPR054508">
    <property type="entry name" value="PIR1-like_C"/>
</dbReference>
<comment type="caution">
    <text evidence="8">The sequence shown here is derived from an EMBL/GenBank/DDBJ whole genome shotgun (WGS) entry which is preliminary data.</text>
</comment>
<evidence type="ECO:0000256" key="6">
    <source>
        <dbReference type="SAM" id="SignalP"/>
    </source>
</evidence>
<dbReference type="Proteomes" id="UP001302812">
    <property type="component" value="Unassembled WGS sequence"/>
</dbReference>
<keyword evidence="2" id="KW-0134">Cell wall</keyword>
<dbReference type="EMBL" id="MU853368">
    <property type="protein sequence ID" value="KAK4107870.1"/>
    <property type="molecule type" value="Genomic_DNA"/>
</dbReference>
<comment type="similarity">
    <text evidence="5">Belongs to the PIR protein family.</text>
</comment>
<dbReference type="InterPro" id="IPR051153">
    <property type="entry name" value="Yeast_CWMannoprotein_PIR"/>
</dbReference>
<feature type="domain" description="Cell wall mannoprotein PIR1-like C-terminal" evidence="7">
    <location>
        <begin position="78"/>
        <end position="151"/>
    </location>
</feature>
<comment type="subcellular location">
    <subcellularLocation>
        <location evidence="1">Secreted</location>
        <location evidence="1">Cell wall</location>
    </subcellularLocation>
</comment>
<name>A0AAN6QGL8_9PEZI</name>
<evidence type="ECO:0000256" key="3">
    <source>
        <dbReference type="ARBA" id="ARBA00022525"/>
    </source>
</evidence>
<feature type="chain" id="PRO_5042879776" description="Cell wall mannoprotein PIR1-like C-terminal domain-containing protein" evidence="6">
    <location>
        <begin position="18"/>
        <end position="207"/>
    </location>
</feature>
<evidence type="ECO:0000256" key="2">
    <source>
        <dbReference type="ARBA" id="ARBA00022512"/>
    </source>
</evidence>
<dbReference type="Pfam" id="PF22799">
    <property type="entry name" value="PIR1-like_C"/>
    <property type="match status" value="1"/>
</dbReference>
<reference evidence="8" key="1">
    <citation type="journal article" date="2023" name="Mol. Phylogenet. Evol.">
        <title>Genome-scale phylogeny and comparative genomics of the fungal order Sordariales.</title>
        <authorList>
            <person name="Hensen N."/>
            <person name="Bonometti L."/>
            <person name="Westerberg I."/>
            <person name="Brannstrom I.O."/>
            <person name="Guillou S."/>
            <person name="Cros-Aarteil S."/>
            <person name="Calhoun S."/>
            <person name="Haridas S."/>
            <person name="Kuo A."/>
            <person name="Mondo S."/>
            <person name="Pangilinan J."/>
            <person name="Riley R."/>
            <person name="LaButti K."/>
            <person name="Andreopoulos B."/>
            <person name="Lipzen A."/>
            <person name="Chen C."/>
            <person name="Yan M."/>
            <person name="Daum C."/>
            <person name="Ng V."/>
            <person name="Clum A."/>
            <person name="Steindorff A."/>
            <person name="Ohm R.A."/>
            <person name="Martin F."/>
            <person name="Silar P."/>
            <person name="Natvig D.O."/>
            <person name="Lalanne C."/>
            <person name="Gautier V."/>
            <person name="Ament-Velasquez S.L."/>
            <person name="Kruys A."/>
            <person name="Hutchinson M.I."/>
            <person name="Powell A.J."/>
            <person name="Barry K."/>
            <person name="Miller A.N."/>
            <person name="Grigoriev I.V."/>
            <person name="Debuchy R."/>
            <person name="Gladieux P."/>
            <person name="Hiltunen Thoren M."/>
            <person name="Johannesson H."/>
        </authorList>
    </citation>
    <scope>NUCLEOTIDE SEQUENCE</scope>
    <source>
        <strain evidence="8">CBS 508.74</strain>
    </source>
</reference>
<evidence type="ECO:0000256" key="5">
    <source>
        <dbReference type="ARBA" id="ARBA00038219"/>
    </source>
</evidence>
<sequence>MRHQVLGLLAAVGFAAAQGVTDKVAPPAPPPEGCKPNVDGKFEIAVLEIGSTQKRDTILQKRAACSGDGILVAELSDGVITDALNRTGYIASNFQFQFDKPPQAGAIYTAGFSHCNNGSLALGGSAVFYQCRSGSFSNLYDRWWAMQCSPVEILVMPCGGDNDEGQHVVGTSAMTTTVTVPLSDGHTKVITTTQLVPICQIDDGKFL</sequence>
<proteinExistence type="inferred from homology"/>
<evidence type="ECO:0000313" key="9">
    <source>
        <dbReference type="Proteomes" id="UP001302812"/>
    </source>
</evidence>
<accession>A0AAN6QGL8</accession>
<evidence type="ECO:0000256" key="4">
    <source>
        <dbReference type="ARBA" id="ARBA00022729"/>
    </source>
</evidence>
<keyword evidence="4 6" id="KW-0732">Signal</keyword>
<feature type="signal peptide" evidence="6">
    <location>
        <begin position="1"/>
        <end position="17"/>
    </location>
</feature>
<feature type="non-terminal residue" evidence="8">
    <location>
        <position position="207"/>
    </location>
</feature>
<dbReference type="GeneID" id="89934608"/>
<evidence type="ECO:0000259" key="7">
    <source>
        <dbReference type="Pfam" id="PF22799"/>
    </source>
</evidence>
<evidence type="ECO:0000256" key="1">
    <source>
        <dbReference type="ARBA" id="ARBA00004191"/>
    </source>
</evidence>
<gene>
    <name evidence="8" type="ORF">N656DRAFT_676123</name>
</gene>
<dbReference type="GO" id="GO:0031505">
    <property type="term" value="P:fungal-type cell wall organization"/>
    <property type="evidence" value="ECO:0007669"/>
    <property type="project" value="TreeGrafter"/>
</dbReference>
<protein>
    <recommendedName>
        <fullName evidence="7">Cell wall mannoprotein PIR1-like C-terminal domain-containing protein</fullName>
    </recommendedName>
</protein>
<dbReference type="AlphaFoldDB" id="A0AAN6QGL8"/>
<evidence type="ECO:0000313" key="8">
    <source>
        <dbReference type="EMBL" id="KAK4107870.1"/>
    </source>
</evidence>
<keyword evidence="9" id="KW-1185">Reference proteome</keyword>
<dbReference type="RefSeq" id="XP_064665440.1">
    <property type="nucleotide sequence ID" value="XM_064810483.1"/>
</dbReference>
<dbReference type="GO" id="GO:0009277">
    <property type="term" value="C:fungal-type cell wall"/>
    <property type="evidence" value="ECO:0007669"/>
    <property type="project" value="TreeGrafter"/>
</dbReference>
<keyword evidence="3" id="KW-0964">Secreted</keyword>
<dbReference type="PANTHER" id="PTHR47254:SF1">
    <property type="entry name" value="CELL WALL MANNOPROTEIN CIS3-RELATED"/>
    <property type="match status" value="1"/>
</dbReference>
<dbReference type="GO" id="GO:0005199">
    <property type="term" value="F:structural constituent of cell wall"/>
    <property type="evidence" value="ECO:0007669"/>
    <property type="project" value="TreeGrafter"/>
</dbReference>
<reference evidence="8" key="2">
    <citation type="submission" date="2023-05" db="EMBL/GenBank/DDBJ databases">
        <authorList>
            <consortium name="Lawrence Berkeley National Laboratory"/>
            <person name="Steindorff A."/>
            <person name="Hensen N."/>
            <person name="Bonometti L."/>
            <person name="Westerberg I."/>
            <person name="Brannstrom I.O."/>
            <person name="Guillou S."/>
            <person name="Cros-Aarteil S."/>
            <person name="Calhoun S."/>
            <person name="Haridas S."/>
            <person name="Kuo A."/>
            <person name="Mondo S."/>
            <person name="Pangilinan J."/>
            <person name="Riley R."/>
            <person name="Labutti K."/>
            <person name="Andreopoulos B."/>
            <person name="Lipzen A."/>
            <person name="Chen C."/>
            <person name="Yanf M."/>
            <person name="Daum C."/>
            <person name="Ng V."/>
            <person name="Clum A."/>
            <person name="Ohm R."/>
            <person name="Martin F."/>
            <person name="Silar P."/>
            <person name="Natvig D."/>
            <person name="Lalanne C."/>
            <person name="Gautier V."/>
            <person name="Ament-Velasquez S.L."/>
            <person name="Kruys A."/>
            <person name="Hutchinson M.I."/>
            <person name="Powell A.J."/>
            <person name="Barry K."/>
            <person name="Miller A.N."/>
            <person name="Grigoriev I.V."/>
            <person name="Debuchy R."/>
            <person name="Gladieux P."/>
            <person name="Thoren M.H."/>
            <person name="Johannesson H."/>
        </authorList>
    </citation>
    <scope>NUCLEOTIDE SEQUENCE</scope>
    <source>
        <strain evidence="8">CBS 508.74</strain>
    </source>
</reference>
<dbReference type="PANTHER" id="PTHR47254">
    <property type="entry name" value="CELL WALL MANNOPROTEIN CIS3-RELATED"/>
    <property type="match status" value="1"/>
</dbReference>